<dbReference type="SUPFAM" id="SSF56112">
    <property type="entry name" value="Protein kinase-like (PK-like)"/>
    <property type="match status" value="1"/>
</dbReference>
<evidence type="ECO:0000313" key="3">
    <source>
        <dbReference type="Proteomes" id="UP001595792"/>
    </source>
</evidence>
<dbReference type="Gene3D" id="3.90.1200.10">
    <property type="match status" value="1"/>
</dbReference>
<sequence>MELNLDSEVLKAYGYTKENIKISQIGAGLINRTYLLSPISEDKKYILQNINTSVFKNPQSIANNLKAISDYLSKTYPDYLFIKPVSAVNGAEMAFIDNEYWRMLPFVPNATSLDVLSNEKQAFEAAKQFGKLSRLLNNFDASTLEPTIPGFHDLGLRFEQFSSALSATSNELKRLAKPQIDDALEHKYILDYFKSYSHRVDFPNRVMHHDTKISNVLLNSKTFEGVCVIDLDTIMPGKFISDLGDMMRTYICAFSENETDLSKVKIRLSYFEATIKGYLSEMKGILTDTEKELLLFSGKYMIYMQALRFLIDFLNGNKYYPTIYSTQNLDRAKNQFKLLQEITLNDKELQDIIEENL</sequence>
<proteinExistence type="predicted"/>
<organism evidence="2 3">
    <name type="scientific">Pedobacter jamesrossensis</name>
    <dbReference type="NCBI Taxonomy" id="1908238"/>
    <lineage>
        <taxon>Bacteria</taxon>
        <taxon>Pseudomonadati</taxon>
        <taxon>Bacteroidota</taxon>
        <taxon>Sphingobacteriia</taxon>
        <taxon>Sphingobacteriales</taxon>
        <taxon>Sphingobacteriaceae</taxon>
        <taxon>Pedobacter</taxon>
    </lineage>
</organism>
<accession>A0ABV8NMX4</accession>
<dbReference type="InterPro" id="IPR050249">
    <property type="entry name" value="Pseudomonas-type_ThrB"/>
</dbReference>
<evidence type="ECO:0000259" key="1">
    <source>
        <dbReference type="Pfam" id="PF01636"/>
    </source>
</evidence>
<dbReference type="InterPro" id="IPR011009">
    <property type="entry name" value="Kinase-like_dom_sf"/>
</dbReference>
<dbReference type="InterPro" id="IPR002575">
    <property type="entry name" value="Aminoglycoside_PTrfase"/>
</dbReference>
<gene>
    <name evidence="2" type="ORF">ACFOUY_16790</name>
</gene>
<comment type="caution">
    <text evidence="2">The sequence shown here is derived from an EMBL/GenBank/DDBJ whole genome shotgun (WGS) entry which is preliminary data.</text>
</comment>
<dbReference type="PANTHER" id="PTHR21064:SF5">
    <property type="entry name" value="SLR1880 PROTEIN"/>
    <property type="match status" value="1"/>
</dbReference>
<reference evidence="3" key="1">
    <citation type="journal article" date="2019" name="Int. J. Syst. Evol. Microbiol.">
        <title>The Global Catalogue of Microorganisms (GCM) 10K type strain sequencing project: providing services to taxonomists for standard genome sequencing and annotation.</title>
        <authorList>
            <consortium name="The Broad Institute Genomics Platform"/>
            <consortium name="The Broad Institute Genome Sequencing Center for Infectious Disease"/>
            <person name="Wu L."/>
            <person name="Ma J."/>
        </authorList>
    </citation>
    <scope>NUCLEOTIDE SEQUENCE [LARGE SCALE GENOMIC DNA]</scope>
    <source>
        <strain evidence="3">CCM 8689</strain>
    </source>
</reference>
<dbReference type="RefSeq" id="WP_378962371.1">
    <property type="nucleotide sequence ID" value="NZ_JBHRXC010000016.1"/>
</dbReference>
<dbReference type="Pfam" id="PF01636">
    <property type="entry name" value="APH"/>
    <property type="match status" value="1"/>
</dbReference>
<dbReference type="Proteomes" id="UP001595792">
    <property type="component" value="Unassembled WGS sequence"/>
</dbReference>
<name>A0ABV8NMX4_9SPHI</name>
<keyword evidence="3" id="KW-1185">Reference proteome</keyword>
<protein>
    <submittedName>
        <fullName evidence="2">Phosphotransferase enzyme family protein</fullName>
    </submittedName>
</protein>
<feature type="domain" description="Aminoglycoside phosphotransferase" evidence="1">
    <location>
        <begin position="22"/>
        <end position="252"/>
    </location>
</feature>
<evidence type="ECO:0000313" key="2">
    <source>
        <dbReference type="EMBL" id="MFC4198365.1"/>
    </source>
</evidence>
<dbReference type="EMBL" id="JBHSBY010000138">
    <property type="protein sequence ID" value="MFC4198365.1"/>
    <property type="molecule type" value="Genomic_DNA"/>
</dbReference>
<dbReference type="PANTHER" id="PTHR21064">
    <property type="entry name" value="AMINOGLYCOSIDE PHOSPHOTRANSFERASE DOMAIN-CONTAINING PROTEIN-RELATED"/>
    <property type="match status" value="1"/>
</dbReference>